<protein>
    <recommendedName>
        <fullName evidence="1">Metaxin glutathione S-transferase domain-containing protein</fullName>
    </recommendedName>
</protein>
<dbReference type="InterPro" id="IPR033468">
    <property type="entry name" value="Metaxin_GST"/>
</dbReference>
<dbReference type="Proteomes" id="UP001196413">
    <property type="component" value="Unassembled WGS sequence"/>
</dbReference>
<name>A0AAD5QTF4_PARTN</name>
<keyword evidence="3" id="KW-1185">Reference proteome</keyword>
<dbReference type="AlphaFoldDB" id="A0AAD5QTF4"/>
<feature type="domain" description="Metaxin glutathione S-transferase" evidence="1">
    <location>
        <begin position="21"/>
        <end position="46"/>
    </location>
</feature>
<sequence length="50" mass="5566">MGMVMAQGMARNTPEEVVILAKKDLNAMSMFLGNKKYFFGDKPTTVKIVL</sequence>
<reference evidence="2" key="1">
    <citation type="submission" date="2021-06" db="EMBL/GenBank/DDBJ databases">
        <title>Parelaphostrongylus tenuis whole genome reference sequence.</title>
        <authorList>
            <person name="Garwood T.J."/>
            <person name="Larsen P.A."/>
            <person name="Fountain-Jones N.M."/>
            <person name="Garbe J.R."/>
            <person name="Macchietto M.G."/>
            <person name="Kania S.A."/>
            <person name="Gerhold R.W."/>
            <person name="Richards J.E."/>
            <person name="Wolf T.M."/>
        </authorList>
    </citation>
    <scope>NUCLEOTIDE SEQUENCE</scope>
    <source>
        <strain evidence="2">MNPRO001-30</strain>
        <tissue evidence="2">Meninges</tissue>
    </source>
</reference>
<evidence type="ECO:0000259" key="1">
    <source>
        <dbReference type="Pfam" id="PF17171"/>
    </source>
</evidence>
<evidence type="ECO:0000313" key="2">
    <source>
        <dbReference type="EMBL" id="KAJ1358451.1"/>
    </source>
</evidence>
<organism evidence="2 3">
    <name type="scientific">Parelaphostrongylus tenuis</name>
    <name type="common">Meningeal worm</name>
    <dbReference type="NCBI Taxonomy" id="148309"/>
    <lineage>
        <taxon>Eukaryota</taxon>
        <taxon>Metazoa</taxon>
        <taxon>Ecdysozoa</taxon>
        <taxon>Nematoda</taxon>
        <taxon>Chromadorea</taxon>
        <taxon>Rhabditida</taxon>
        <taxon>Rhabditina</taxon>
        <taxon>Rhabditomorpha</taxon>
        <taxon>Strongyloidea</taxon>
        <taxon>Metastrongylidae</taxon>
        <taxon>Parelaphostrongylus</taxon>
    </lineage>
</organism>
<comment type="caution">
    <text evidence="2">The sequence shown here is derived from an EMBL/GenBank/DDBJ whole genome shotgun (WGS) entry which is preliminary data.</text>
</comment>
<gene>
    <name evidence="2" type="ORF">KIN20_016878</name>
</gene>
<proteinExistence type="predicted"/>
<dbReference type="EMBL" id="JAHQIW010003380">
    <property type="protein sequence ID" value="KAJ1358451.1"/>
    <property type="molecule type" value="Genomic_DNA"/>
</dbReference>
<accession>A0AAD5QTF4</accession>
<evidence type="ECO:0000313" key="3">
    <source>
        <dbReference type="Proteomes" id="UP001196413"/>
    </source>
</evidence>
<dbReference type="Pfam" id="PF17171">
    <property type="entry name" value="GST_C_6"/>
    <property type="match status" value="1"/>
</dbReference>